<evidence type="ECO:0000313" key="2">
    <source>
        <dbReference type="EMBL" id="KAF2435724.1"/>
    </source>
</evidence>
<dbReference type="InterPro" id="IPR027417">
    <property type="entry name" value="P-loop_NTPase"/>
</dbReference>
<dbReference type="GO" id="GO:0005815">
    <property type="term" value="C:microtubule organizing center"/>
    <property type="evidence" value="ECO:0007669"/>
    <property type="project" value="TreeGrafter"/>
</dbReference>
<dbReference type="OrthoDB" id="420422at2759"/>
<gene>
    <name evidence="2" type="ORF">EJ08DRAFT_656091</name>
</gene>
<dbReference type="Proteomes" id="UP000800235">
    <property type="component" value="Unassembled WGS sequence"/>
</dbReference>
<proteinExistence type="predicted"/>
<accession>A0A9P4U2F5</accession>
<dbReference type="PANTHER" id="PTHR46644">
    <property type="entry name" value="DNA REPAIR PROTEIN XRCC2"/>
    <property type="match status" value="1"/>
</dbReference>
<protein>
    <recommendedName>
        <fullName evidence="1">Rad51-like C-terminal domain-containing protein</fullName>
    </recommendedName>
</protein>
<dbReference type="InterPro" id="IPR030547">
    <property type="entry name" value="XRCC2"/>
</dbReference>
<reference evidence="2" key="1">
    <citation type="journal article" date="2020" name="Stud. Mycol.">
        <title>101 Dothideomycetes genomes: a test case for predicting lifestyles and emergence of pathogens.</title>
        <authorList>
            <person name="Haridas S."/>
            <person name="Albert R."/>
            <person name="Binder M."/>
            <person name="Bloem J."/>
            <person name="Labutti K."/>
            <person name="Salamov A."/>
            <person name="Andreopoulos B."/>
            <person name="Baker S."/>
            <person name="Barry K."/>
            <person name="Bills G."/>
            <person name="Bluhm B."/>
            <person name="Cannon C."/>
            <person name="Castanera R."/>
            <person name="Culley D."/>
            <person name="Daum C."/>
            <person name="Ezra D."/>
            <person name="Gonzalez J."/>
            <person name="Henrissat B."/>
            <person name="Kuo A."/>
            <person name="Liang C."/>
            <person name="Lipzen A."/>
            <person name="Lutzoni F."/>
            <person name="Magnuson J."/>
            <person name="Mondo S."/>
            <person name="Nolan M."/>
            <person name="Ohm R."/>
            <person name="Pangilinan J."/>
            <person name="Park H.-J."/>
            <person name="Ramirez L."/>
            <person name="Alfaro M."/>
            <person name="Sun H."/>
            <person name="Tritt A."/>
            <person name="Yoshinaga Y."/>
            <person name="Zwiers L.-H."/>
            <person name="Turgeon B."/>
            <person name="Goodwin S."/>
            <person name="Spatafora J."/>
            <person name="Crous P."/>
            <person name="Grigoriev I."/>
        </authorList>
    </citation>
    <scope>NUCLEOTIDE SEQUENCE</scope>
    <source>
        <strain evidence="2">CBS 130266</strain>
    </source>
</reference>
<dbReference type="SUPFAM" id="SSF52540">
    <property type="entry name" value="P-loop containing nucleoside triphosphate hydrolases"/>
    <property type="match status" value="1"/>
</dbReference>
<dbReference type="EMBL" id="MU007012">
    <property type="protein sequence ID" value="KAF2435724.1"/>
    <property type="molecule type" value="Genomic_DNA"/>
</dbReference>
<dbReference type="AlphaFoldDB" id="A0A9P4U2F5"/>
<dbReference type="GO" id="GO:0033063">
    <property type="term" value="C:Rad51B-Rad51C-Rad51D-XRCC2 complex"/>
    <property type="evidence" value="ECO:0007669"/>
    <property type="project" value="InterPro"/>
</dbReference>
<comment type="caution">
    <text evidence="2">The sequence shown here is derived from an EMBL/GenBank/DDBJ whole genome shotgun (WGS) entry which is preliminary data.</text>
</comment>
<dbReference type="GO" id="GO:0042148">
    <property type="term" value="P:DNA strand invasion"/>
    <property type="evidence" value="ECO:0007669"/>
    <property type="project" value="TreeGrafter"/>
</dbReference>
<dbReference type="GO" id="GO:0000724">
    <property type="term" value="P:double-strand break repair via homologous recombination"/>
    <property type="evidence" value="ECO:0007669"/>
    <property type="project" value="InterPro"/>
</dbReference>
<organism evidence="2 3">
    <name type="scientific">Tothia fuscella</name>
    <dbReference type="NCBI Taxonomy" id="1048955"/>
    <lineage>
        <taxon>Eukaryota</taxon>
        <taxon>Fungi</taxon>
        <taxon>Dikarya</taxon>
        <taxon>Ascomycota</taxon>
        <taxon>Pezizomycotina</taxon>
        <taxon>Dothideomycetes</taxon>
        <taxon>Pleosporomycetidae</taxon>
        <taxon>Venturiales</taxon>
        <taxon>Cylindrosympodiaceae</taxon>
        <taxon>Tothia</taxon>
    </lineage>
</organism>
<feature type="domain" description="Rad51-like C-terminal" evidence="1">
    <location>
        <begin position="75"/>
        <end position="165"/>
    </location>
</feature>
<dbReference type="PANTHER" id="PTHR46644:SF2">
    <property type="entry name" value="DNA REPAIR PROTEIN XRCC2"/>
    <property type="match status" value="1"/>
</dbReference>
<name>A0A9P4U2F5_9PEZI</name>
<evidence type="ECO:0000259" key="1">
    <source>
        <dbReference type="Pfam" id="PF08423"/>
    </source>
</evidence>
<dbReference type="GO" id="GO:0005657">
    <property type="term" value="C:replication fork"/>
    <property type="evidence" value="ECO:0007669"/>
    <property type="project" value="InterPro"/>
</dbReference>
<evidence type="ECO:0000313" key="3">
    <source>
        <dbReference type="Proteomes" id="UP000800235"/>
    </source>
</evidence>
<dbReference type="CDD" id="cd19490">
    <property type="entry name" value="XRCC2"/>
    <property type="match status" value="1"/>
</dbReference>
<dbReference type="InterPro" id="IPR013632">
    <property type="entry name" value="Rad51_C"/>
</dbReference>
<dbReference type="Gene3D" id="3.40.50.300">
    <property type="entry name" value="P-loop containing nucleotide triphosphate hydrolases"/>
    <property type="match status" value="1"/>
</dbReference>
<dbReference type="Pfam" id="PF08423">
    <property type="entry name" value="Rad51"/>
    <property type="match status" value="1"/>
</dbReference>
<keyword evidence="3" id="KW-1185">Reference proteome</keyword>
<sequence length="340" mass="37885">MSAEDLGKRLLGECSGVRMDGLLKSLRTLDSQTHNVNHFNLAPLDQLLHSTEMTTNDVSRKLPLKPVVIELCSAESGVGKTHLLYMITILAILPSIYHDVILEGPESTVIIIDTEGRFSIERLAQIMENYITEVNGELPNLEELVAQSLDHVHIFRPQTMAAMTAILFSLPKYLFDTQARESTRRPLHSVIVDSASTFYWQNREDEEAVKLANLDDHNGPAVGITYPYSTFTQSLRSLCFTFSCAIVVTTHAVSSINKETGQQVIRTLPAPWSTFPSLRLLLSRQIIQKFAHGISIEEALKEQIGRQSLVEKVKYHAKVVGSTQGFRLSIQGDNVVVGED</sequence>
<dbReference type="GO" id="GO:0000400">
    <property type="term" value="F:four-way junction DNA binding"/>
    <property type="evidence" value="ECO:0007669"/>
    <property type="project" value="TreeGrafter"/>
</dbReference>